<dbReference type="GeneID" id="19205125"/>
<dbReference type="KEGG" id="cput:CONPUDRAFT_164423"/>
<proteinExistence type="predicted"/>
<dbReference type="EMBL" id="JH711576">
    <property type="protein sequence ID" value="EIW83492.1"/>
    <property type="molecule type" value="Genomic_DNA"/>
</dbReference>
<dbReference type="AlphaFoldDB" id="A0A5M3MWF5"/>
<dbReference type="Proteomes" id="UP000053558">
    <property type="component" value="Unassembled WGS sequence"/>
</dbReference>
<comment type="caution">
    <text evidence="2">The sequence shown here is derived from an EMBL/GenBank/DDBJ whole genome shotgun (WGS) entry which is preliminary data.</text>
</comment>
<accession>A0A5M3MWF5</accession>
<reference evidence="3" key="1">
    <citation type="journal article" date="2012" name="Science">
        <title>The Paleozoic origin of enzymatic lignin decomposition reconstructed from 31 fungal genomes.</title>
        <authorList>
            <person name="Floudas D."/>
            <person name="Binder M."/>
            <person name="Riley R."/>
            <person name="Barry K."/>
            <person name="Blanchette R.A."/>
            <person name="Henrissat B."/>
            <person name="Martinez A.T."/>
            <person name="Otillar R."/>
            <person name="Spatafora J.W."/>
            <person name="Yadav J.S."/>
            <person name="Aerts A."/>
            <person name="Benoit I."/>
            <person name="Boyd A."/>
            <person name="Carlson A."/>
            <person name="Copeland A."/>
            <person name="Coutinho P.M."/>
            <person name="de Vries R.P."/>
            <person name="Ferreira P."/>
            <person name="Findley K."/>
            <person name="Foster B."/>
            <person name="Gaskell J."/>
            <person name="Glotzer D."/>
            <person name="Gorecki P."/>
            <person name="Heitman J."/>
            <person name="Hesse C."/>
            <person name="Hori C."/>
            <person name="Igarashi K."/>
            <person name="Jurgens J.A."/>
            <person name="Kallen N."/>
            <person name="Kersten P."/>
            <person name="Kohler A."/>
            <person name="Kuees U."/>
            <person name="Kumar T.K.A."/>
            <person name="Kuo A."/>
            <person name="LaButti K."/>
            <person name="Larrondo L.F."/>
            <person name="Lindquist E."/>
            <person name="Ling A."/>
            <person name="Lombard V."/>
            <person name="Lucas S."/>
            <person name="Lundell T."/>
            <person name="Martin R."/>
            <person name="McLaughlin D.J."/>
            <person name="Morgenstern I."/>
            <person name="Morin E."/>
            <person name="Murat C."/>
            <person name="Nagy L.G."/>
            <person name="Nolan M."/>
            <person name="Ohm R.A."/>
            <person name="Patyshakuliyeva A."/>
            <person name="Rokas A."/>
            <person name="Ruiz-Duenas F.J."/>
            <person name="Sabat G."/>
            <person name="Salamov A."/>
            <person name="Samejima M."/>
            <person name="Schmutz J."/>
            <person name="Slot J.C."/>
            <person name="St John F."/>
            <person name="Stenlid J."/>
            <person name="Sun H."/>
            <person name="Sun S."/>
            <person name="Syed K."/>
            <person name="Tsang A."/>
            <person name="Wiebenga A."/>
            <person name="Young D."/>
            <person name="Pisabarro A."/>
            <person name="Eastwood D.C."/>
            <person name="Martin F."/>
            <person name="Cullen D."/>
            <person name="Grigoriev I.V."/>
            <person name="Hibbett D.S."/>
        </authorList>
    </citation>
    <scope>NUCLEOTIDE SEQUENCE [LARGE SCALE GENOMIC DNA]</scope>
    <source>
        <strain evidence="3">RWD-64-598 SS2</strain>
    </source>
</reference>
<organism evidence="2 3">
    <name type="scientific">Coniophora puteana (strain RWD-64-598)</name>
    <name type="common">Brown rot fungus</name>
    <dbReference type="NCBI Taxonomy" id="741705"/>
    <lineage>
        <taxon>Eukaryota</taxon>
        <taxon>Fungi</taxon>
        <taxon>Dikarya</taxon>
        <taxon>Basidiomycota</taxon>
        <taxon>Agaricomycotina</taxon>
        <taxon>Agaricomycetes</taxon>
        <taxon>Agaricomycetidae</taxon>
        <taxon>Boletales</taxon>
        <taxon>Coniophorineae</taxon>
        <taxon>Coniophoraceae</taxon>
        <taxon>Coniophora</taxon>
    </lineage>
</organism>
<evidence type="ECO:0000256" key="1">
    <source>
        <dbReference type="SAM" id="MobiDB-lite"/>
    </source>
</evidence>
<feature type="compositionally biased region" description="Basic and acidic residues" evidence="1">
    <location>
        <begin position="1"/>
        <end position="11"/>
    </location>
</feature>
<evidence type="ECO:0000313" key="2">
    <source>
        <dbReference type="EMBL" id="EIW83492.1"/>
    </source>
</evidence>
<name>A0A5M3MWF5_CONPW</name>
<protein>
    <submittedName>
        <fullName evidence="2">Uncharacterized protein</fullName>
    </submittedName>
</protein>
<gene>
    <name evidence="2" type="ORF">CONPUDRAFT_164423</name>
</gene>
<feature type="region of interest" description="Disordered" evidence="1">
    <location>
        <begin position="1"/>
        <end position="27"/>
    </location>
</feature>
<keyword evidence="3" id="KW-1185">Reference proteome</keyword>
<dbReference type="RefSeq" id="XP_007767233.1">
    <property type="nucleotide sequence ID" value="XM_007769043.1"/>
</dbReference>
<evidence type="ECO:0000313" key="3">
    <source>
        <dbReference type="Proteomes" id="UP000053558"/>
    </source>
</evidence>
<sequence length="196" mass="22307">MSDGEGKERGIGDSGYYTTSESPPEACAHQIPERAACLKRTITTPPFLPSQRFSQMSLPLVRLQTLLETVLFAWQDHEVARREAADVEDGTDPNEEVYDDATWSLNVVPAILDAVVPERHVKSRKPTDNESVYDNLLELSVFAGHKARWVVADAVKFWRDTREEREGEMVEDEEDLLDLLIFLADKDRSQLFKSKR</sequence>